<dbReference type="Gene3D" id="1.10.10.60">
    <property type="entry name" value="Homeodomain-like"/>
    <property type="match status" value="2"/>
</dbReference>
<keyword evidence="3" id="KW-0804">Transcription</keyword>
<accession>A0ABS7K091</accession>
<dbReference type="Pfam" id="PF12833">
    <property type="entry name" value="HTH_18"/>
    <property type="match status" value="1"/>
</dbReference>
<dbReference type="PROSITE" id="PS00041">
    <property type="entry name" value="HTH_ARAC_FAMILY_1"/>
    <property type="match status" value="1"/>
</dbReference>
<dbReference type="Proteomes" id="UP000769780">
    <property type="component" value="Unassembled WGS sequence"/>
</dbReference>
<dbReference type="InterPro" id="IPR020449">
    <property type="entry name" value="Tscrpt_reg_AraC-type_HTH"/>
</dbReference>
<keyword evidence="1" id="KW-0805">Transcription regulation</keyword>
<dbReference type="PROSITE" id="PS01124">
    <property type="entry name" value="HTH_ARAC_FAMILY_2"/>
    <property type="match status" value="1"/>
</dbReference>
<evidence type="ECO:0000313" key="6">
    <source>
        <dbReference type="Proteomes" id="UP000769780"/>
    </source>
</evidence>
<organism evidence="5 6">
    <name type="scientific">Mesobacillus maritimus</name>
    <dbReference type="NCBI Taxonomy" id="1643336"/>
    <lineage>
        <taxon>Bacteria</taxon>
        <taxon>Bacillati</taxon>
        <taxon>Bacillota</taxon>
        <taxon>Bacilli</taxon>
        <taxon>Bacillales</taxon>
        <taxon>Bacillaceae</taxon>
        <taxon>Mesobacillus</taxon>
    </lineage>
</organism>
<protein>
    <submittedName>
        <fullName evidence="5">AraC family transcriptional regulator</fullName>
    </submittedName>
</protein>
<dbReference type="PANTHER" id="PTHR43280">
    <property type="entry name" value="ARAC-FAMILY TRANSCRIPTIONAL REGULATOR"/>
    <property type="match status" value="1"/>
</dbReference>
<evidence type="ECO:0000313" key="5">
    <source>
        <dbReference type="EMBL" id="MBY0095667.1"/>
    </source>
</evidence>
<dbReference type="SUPFAM" id="SSF46689">
    <property type="entry name" value="Homeodomain-like"/>
    <property type="match status" value="2"/>
</dbReference>
<reference evidence="5 6" key="1">
    <citation type="submission" date="2020-07" db="EMBL/GenBank/DDBJ databases">
        <title>Fungal Genomes of the International Space Station.</title>
        <authorList>
            <person name="Seuylemezian A."/>
            <person name="Singh N.K."/>
            <person name="Wood J."/>
            <person name="Venkateswaran K."/>
        </authorList>
    </citation>
    <scope>NUCLEOTIDE SEQUENCE [LARGE SCALE GENOMIC DNA]</scope>
    <source>
        <strain evidence="5 6">PL-B2</strain>
    </source>
</reference>
<keyword evidence="6" id="KW-1185">Reference proteome</keyword>
<evidence type="ECO:0000259" key="4">
    <source>
        <dbReference type="PROSITE" id="PS01124"/>
    </source>
</evidence>
<gene>
    <name evidence="5" type="ORF">H0185_02375</name>
</gene>
<dbReference type="PRINTS" id="PR00032">
    <property type="entry name" value="HTHARAC"/>
</dbReference>
<dbReference type="PANTHER" id="PTHR43280:SF34">
    <property type="entry name" value="ARAC-FAMILY TRANSCRIPTIONAL REGULATOR"/>
    <property type="match status" value="1"/>
</dbReference>
<dbReference type="SMART" id="SM00342">
    <property type="entry name" value="HTH_ARAC"/>
    <property type="match status" value="1"/>
</dbReference>
<feature type="domain" description="HTH araC/xylS-type" evidence="4">
    <location>
        <begin position="311"/>
        <end position="409"/>
    </location>
</feature>
<dbReference type="RefSeq" id="WP_221870858.1">
    <property type="nucleotide sequence ID" value="NZ_JACWFH010000006.1"/>
</dbReference>
<proteinExistence type="predicted"/>
<dbReference type="EMBL" id="JACWFH010000006">
    <property type="protein sequence ID" value="MBY0095667.1"/>
    <property type="molecule type" value="Genomic_DNA"/>
</dbReference>
<comment type="caution">
    <text evidence="5">The sequence shown here is derived from an EMBL/GenBank/DDBJ whole genome shotgun (WGS) entry which is preliminary data.</text>
</comment>
<evidence type="ECO:0000256" key="3">
    <source>
        <dbReference type="ARBA" id="ARBA00023163"/>
    </source>
</evidence>
<dbReference type="InterPro" id="IPR009057">
    <property type="entry name" value="Homeodomain-like_sf"/>
</dbReference>
<dbReference type="InterPro" id="IPR018062">
    <property type="entry name" value="HTH_AraC-typ_CS"/>
</dbReference>
<evidence type="ECO:0000256" key="2">
    <source>
        <dbReference type="ARBA" id="ARBA00023125"/>
    </source>
</evidence>
<keyword evidence="2" id="KW-0238">DNA-binding</keyword>
<dbReference type="InterPro" id="IPR018060">
    <property type="entry name" value="HTH_AraC"/>
</dbReference>
<sequence length="411" mass="48200">MLFSFNDKELDFICSMIQENTALPIMIGSEGRIIKEFAPNYHEHPLIEKHDIYVQLLDHIQGRMDIPIIKTVNKLEYYLCIHTKDKEERVVSFLIGPCLVEKVTQQAFYHYIESYKIPRYAKDPLHAYLQSLPIYTKFHLSRIGQLFYYLLYRTPIDPSEIIEEGSSSGKLRYFEDDMEFIMSKKRAEEKLHHDNLAERKLHNWVKEGLTEEIKEFFSSTTTLDGLGTVTKNNPVRNDKNLGITMVALASRAAMDGGLHSEIAYTVSDMFIQRIEDDPSFKQLLSFTKEVFLEYADLVRKMKTDNFSKTVVSVQQYIYNHLYTKIDLETLAEHVHLHPNYLSRLFKQQVGVTISEYILQEKAKEAKNWLAYSELTITEIANQLNFHDQSHFIKTFKRIYGITPKQYQLKKH</sequence>
<evidence type="ECO:0000256" key="1">
    <source>
        <dbReference type="ARBA" id="ARBA00023015"/>
    </source>
</evidence>
<name>A0ABS7K091_9BACI</name>